<comment type="caution">
    <text evidence="8">The sequence shown here is derived from an EMBL/GenBank/DDBJ whole genome shotgun (WGS) entry which is preliminary data.</text>
</comment>
<evidence type="ECO:0000256" key="2">
    <source>
        <dbReference type="ARBA" id="ARBA00004496"/>
    </source>
</evidence>
<evidence type="ECO:0000256" key="5">
    <source>
        <dbReference type="ARBA" id="ARBA00023140"/>
    </source>
</evidence>
<sequence length="428" mass="47251">MADNMCGPSNPVKGLAQHFNRSSDRPKAWGSSAKESKWSNFTPEEFRGEARAKQAKQAQAAADAAFAAFTTNAPHHGNEFVHPPPHLADGAATLQEAAKTQSVEQVSWVRDFHRSQVATGQQPHPYGVLGQTLRPGDQLNPHADLPSYGPEGVRQAFGVAQGPSAMQLPLSAQHEAEIYHYMKFAAAGPRELFQPQPQPAPTGHYNNYPRTTTLANTTEEALEAAFAAYDQEFQGEMDQWMTHHADEDLNKHDDALIEIAYQESRARDKNDPTFLPQNKPETKAIYDHMQDAELKKAAREIMNTLSLSSNEKLKHSSFVTLMKQLSRGEVVLKGNDLFNTVTGQIIDATKEPPIEPKEINVIPYSAVCPNAPEPDAHPDPAKEKEIQEMTQAFKKSLRVKMMTESSDALHSDETDKDSQEAEGSHNAA</sequence>
<dbReference type="GO" id="GO:0005777">
    <property type="term" value="C:peroxisome"/>
    <property type="evidence" value="ECO:0007669"/>
    <property type="project" value="UniProtKB-SubCell"/>
</dbReference>
<proteinExistence type="predicted"/>
<dbReference type="Proteomes" id="UP000803844">
    <property type="component" value="Unassembled WGS sequence"/>
</dbReference>
<keyword evidence="5" id="KW-0576">Peroxisome</keyword>
<evidence type="ECO:0000256" key="1">
    <source>
        <dbReference type="ARBA" id="ARBA00004275"/>
    </source>
</evidence>
<gene>
    <name evidence="8" type="primary">PEX20</name>
    <name evidence="8" type="ORF">M406DRAFT_75901</name>
</gene>
<feature type="region of interest" description="Disordered" evidence="6">
    <location>
        <begin position="116"/>
        <end position="150"/>
    </location>
</feature>
<feature type="region of interest" description="Disordered" evidence="6">
    <location>
        <begin position="1"/>
        <end position="59"/>
    </location>
</feature>
<dbReference type="RefSeq" id="XP_040772261.1">
    <property type="nucleotide sequence ID" value="XM_040925916.1"/>
</dbReference>
<organism evidence="8 9">
    <name type="scientific">Cryphonectria parasitica (strain ATCC 38755 / EP155)</name>
    <dbReference type="NCBI Taxonomy" id="660469"/>
    <lineage>
        <taxon>Eukaryota</taxon>
        <taxon>Fungi</taxon>
        <taxon>Dikarya</taxon>
        <taxon>Ascomycota</taxon>
        <taxon>Pezizomycotina</taxon>
        <taxon>Sordariomycetes</taxon>
        <taxon>Sordariomycetidae</taxon>
        <taxon>Diaporthales</taxon>
        <taxon>Cryphonectriaceae</taxon>
        <taxon>Cryphonectria-Endothia species complex</taxon>
        <taxon>Cryphonectria</taxon>
    </lineage>
</organism>
<keyword evidence="4" id="KW-0832">Ubl conjugation</keyword>
<keyword evidence="3" id="KW-0963">Cytoplasm</keyword>
<protein>
    <submittedName>
        <fullName evidence="8">Protein import into peroxisome matrix</fullName>
    </submittedName>
</protein>
<feature type="compositionally biased region" description="Basic and acidic residues" evidence="6">
    <location>
        <begin position="407"/>
        <end position="428"/>
    </location>
</feature>
<evidence type="ECO:0000313" key="9">
    <source>
        <dbReference type="Proteomes" id="UP000803844"/>
    </source>
</evidence>
<feature type="domain" description="PEX18/PEX21 C-terminal" evidence="7">
    <location>
        <begin position="292"/>
        <end position="335"/>
    </location>
</feature>
<feature type="region of interest" description="Disordered" evidence="6">
    <location>
        <begin position="399"/>
        <end position="428"/>
    </location>
</feature>
<evidence type="ECO:0000259" key="7">
    <source>
        <dbReference type="Pfam" id="PF25098"/>
    </source>
</evidence>
<dbReference type="Pfam" id="PF25098">
    <property type="entry name" value="PEX18_PEX21_C"/>
    <property type="match status" value="1"/>
</dbReference>
<evidence type="ECO:0000256" key="3">
    <source>
        <dbReference type="ARBA" id="ARBA00022490"/>
    </source>
</evidence>
<evidence type="ECO:0000256" key="4">
    <source>
        <dbReference type="ARBA" id="ARBA00022843"/>
    </source>
</evidence>
<dbReference type="OrthoDB" id="5407351at2759"/>
<dbReference type="GeneID" id="63843045"/>
<dbReference type="AlphaFoldDB" id="A0A9P5CKL1"/>
<dbReference type="Gene3D" id="6.10.280.230">
    <property type="match status" value="1"/>
</dbReference>
<evidence type="ECO:0000256" key="6">
    <source>
        <dbReference type="SAM" id="MobiDB-lite"/>
    </source>
</evidence>
<keyword evidence="9" id="KW-1185">Reference proteome</keyword>
<evidence type="ECO:0000313" key="8">
    <source>
        <dbReference type="EMBL" id="KAF3761282.1"/>
    </source>
</evidence>
<comment type="subcellular location">
    <subcellularLocation>
        <location evidence="2">Cytoplasm</location>
    </subcellularLocation>
    <subcellularLocation>
        <location evidence="1">Peroxisome</location>
    </subcellularLocation>
</comment>
<dbReference type="EMBL" id="MU032351">
    <property type="protein sequence ID" value="KAF3761282.1"/>
    <property type="molecule type" value="Genomic_DNA"/>
</dbReference>
<name>A0A9P5CKL1_CRYP1</name>
<reference evidence="8" key="1">
    <citation type="journal article" date="2020" name="Phytopathology">
        <title>Genome sequence of the chestnut blight fungus Cryphonectria parasitica EP155: A fundamental resource for an archetypical invasive plant pathogen.</title>
        <authorList>
            <person name="Crouch J.A."/>
            <person name="Dawe A."/>
            <person name="Aerts A."/>
            <person name="Barry K."/>
            <person name="Churchill A.C.L."/>
            <person name="Grimwood J."/>
            <person name="Hillman B."/>
            <person name="Milgroom M.G."/>
            <person name="Pangilinan J."/>
            <person name="Smith M."/>
            <person name="Salamov A."/>
            <person name="Schmutz J."/>
            <person name="Yadav J."/>
            <person name="Grigoriev I.V."/>
            <person name="Nuss D."/>
        </authorList>
    </citation>
    <scope>NUCLEOTIDE SEQUENCE</scope>
    <source>
        <strain evidence="8">EP155</strain>
    </source>
</reference>
<dbReference type="InterPro" id="IPR056940">
    <property type="entry name" value="PEX18_PEX21_C"/>
</dbReference>
<accession>A0A9P5CKL1</accession>